<dbReference type="RefSeq" id="WP_003057624.1">
    <property type="nucleotide sequence ID" value="NZ_CP006704.1"/>
</dbReference>
<evidence type="ECO:0000256" key="2">
    <source>
        <dbReference type="ARBA" id="ARBA00023125"/>
    </source>
</evidence>
<accession>A0A076PIJ1</accession>
<dbReference type="EMBL" id="CP006704">
    <property type="protein sequence ID" value="AIJ45468.1"/>
    <property type="molecule type" value="Genomic_DNA"/>
</dbReference>
<dbReference type="PANTHER" id="PTHR33204:SF37">
    <property type="entry name" value="HTH-TYPE TRANSCRIPTIONAL REGULATOR YODB"/>
    <property type="match status" value="1"/>
</dbReference>
<dbReference type="InterPro" id="IPR036390">
    <property type="entry name" value="WH_DNA-bd_sf"/>
</dbReference>
<dbReference type="AlphaFoldDB" id="A0A076PIJ1"/>
<dbReference type="PANTHER" id="PTHR33204">
    <property type="entry name" value="TRANSCRIPTIONAL REGULATOR, MARR FAMILY"/>
    <property type="match status" value="1"/>
</dbReference>
<dbReference type="InterPro" id="IPR002577">
    <property type="entry name" value="HTH_HxlR"/>
</dbReference>
<feature type="domain" description="HTH hxlR-type" evidence="4">
    <location>
        <begin position="19"/>
        <end position="96"/>
    </location>
</feature>
<keyword evidence="3" id="KW-0804">Transcription</keyword>
<evidence type="ECO:0000256" key="1">
    <source>
        <dbReference type="ARBA" id="ARBA00023015"/>
    </source>
</evidence>
<dbReference type="KEGG" id="ctes:O987_06540"/>
<dbReference type="HOGENOM" id="CLU_111585_6_0_4"/>
<protein>
    <submittedName>
        <fullName evidence="5">Transcriptional regulator</fullName>
    </submittedName>
</protein>
<name>A0A076PIJ1_COMTE</name>
<evidence type="ECO:0000313" key="6">
    <source>
        <dbReference type="Proteomes" id="UP000028782"/>
    </source>
</evidence>
<reference evidence="5 6" key="1">
    <citation type="journal article" date="2014" name="Genome Announc.">
        <title>Complete Genome Sequence of Polychlorinated Biphenyl Degrader Comamonas testosteroni TK102 (NBRC 109938).</title>
        <authorList>
            <person name="Fukuda K."/>
            <person name="Hosoyama A."/>
            <person name="Tsuchikane K."/>
            <person name="Ohji S."/>
            <person name="Yamazoe A."/>
            <person name="Fujita N."/>
            <person name="Shintani M."/>
            <person name="Kimbara K."/>
        </authorList>
    </citation>
    <scope>NUCLEOTIDE SEQUENCE [LARGE SCALE GENOMIC DNA]</scope>
    <source>
        <strain evidence="5">TK102</strain>
    </source>
</reference>
<evidence type="ECO:0000259" key="4">
    <source>
        <dbReference type="Pfam" id="PF01638"/>
    </source>
</evidence>
<evidence type="ECO:0000313" key="5">
    <source>
        <dbReference type="EMBL" id="AIJ45468.1"/>
    </source>
</evidence>
<organism evidence="5 6">
    <name type="scientific">Comamonas testosteroni TK102</name>
    <dbReference type="NCBI Taxonomy" id="1392005"/>
    <lineage>
        <taxon>Bacteria</taxon>
        <taxon>Pseudomonadati</taxon>
        <taxon>Pseudomonadota</taxon>
        <taxon>Betaproteobacteria</taxon>
        <taxon>Burkholderiales</taxon>
        <taxon>Comamonadaceae</taxon>
        <taxon>Comamonas</taxon>
    </lineage>
</organism>
<evidence type="ECO:0000256" key="3">
    <source>
        <dbReference type="ARBA" id="ARBA00023163"/>
    </source>
</evidence>
<dbReference type="InterPro" id="IPR036388">
    <property type="entry name" value="WH-like_DNA-bd_sf"/>
</dbReference>
<keyword evidence="1" id="KW-0805">Transcription regulation</keyword>
<dbReference type="Gene3D" id="1.10.10.10">
    <property type="entry name" value="Winged helix-like DNA-binding domain superfamily/Winged helix DNA-binding domain"/>
    <property type="match status" value="1"/>
</dbReference>
<dbReference type="GeneID" id="69558901"/>
<dbReference type="GO" id="GO:0003677">
    <property type="term" value="F:DNA binding"/>
    <property type="evidence" value="ECO:0007669"/>
    <property type="project" value="UniProtKB-KW"/>
</dbReference>
<sequence length="101" mass="11415">MSSKENAAINQLFEKLECRYALRVLWALRDGHPQTFRLLQDSVGGITPNTLNTRIKELRECGLLEHGSDGYTVTLTGQDLLKRLSDVQAFANRWVAARAKK</sequence>
<dbReference type="SUPFAM" id="SSF46785">
    <property type="entry name" value="Winged helix' DNA-binding domain"/>
    <property type="match status" value="1"/>
</dbReference>
<dbReference type="Proteomes" id="UP000028782">
    <property type="component" value="Chromosome"/>
</dbReference>
<gene>
    <name evidence="5" type="ORF">O987_06540</name>
</gene>
<proteinExistence type="predicted"/>
<dbReference type="Pfam" id="PF01638">
    <property type="entry name" value="HxlR"/>
    <property type="match status" value="1"/>
</dbReference>
<keyword evidence="2" id="KW-0238">DNA-binding</keyword>